<dbReference type="InterPro" id="IPR001753">
    <property type="entry name" value="Enoyl-CoA_hydra/iso"/>
</dbReference>
<name>Q13PB5_PARXL</name>
<keyword evidence="2" id="KW-0456">Lyase</keyword>
<dbReference type="Gene3D" id="3.90.226.20">
    <property type="match status" value="1"/>
</dbReference>
<dbReference type="KEGG" id="bxe:Bxe_B1895"/>
<dbReference type="Gene3D" id="3.30.300.220">
    <property type="match status" value="1"/>
</dbReference>
<proteinExistence type="inferred from homology"/>
<comment type="similarity">
    <text evidence="1">Belongs to the enoyl-CoA hydratase/isomerase family.</text>
</comment>
<gene>
    <name evidence="3" type="ORF">Bxe_B1895</name>
</gene>
<dbReference type="AlphaFoldDB" id="Q13PB5"/>
<dbReference type="KEGG" id="bxb:DR64_7204"/>
<dbReference type="EMBL" id="CP000271">
    <property type="protein sequence ID" value="ABE34074.1"/>
    <property type="molecule type" value="Genomic_DNA"/>
</dbReference>
<accession>Q13PB5</accession>
<dbReference type="RefSeq" id="WP_011491424.1">
    <property type="nucleotide sequence ID" value="NC_007952.1"/>
</dbReference>
<dbReference type="SUPFAM" id="SSF52096">
    <property type="entry name" value="ClpP/crotonase"/>
    <property type="match status" value="1"/>
</dbReference>
<dbReference type="Proteomes" id="UP000001817">
    <property type="component" value="Chromosome 2"/>
</dbReference>
<dbReference type="STRING" id="266265.Bxe_B1895"/>
<dbReference type="Gene3D" id="1.10.12.10">
    <property type="entry name" value="Lyase 2-enoyl-coa Hydratase, Chain A, domain 2"/>
    <property type="match status" value="1"/>
</dbReference>
<protein>
    <submittedName>
        <fullName evidence="3">Enoyl-CoA hydratase/isomerase</fullName>
    </submittedName>
</protein>
<dbReference type="OrthoDB" id="9807606at2"/>
<organism evidence="3 4">
    <name type="scientific">Paraburkholderia xenovorans (strain LB400)</name>
    <dbReference type="NCBI Taxonomy" id="266265"/>
    <lineage>
        <taxon>Bacteria</taxon>
        <taxon>Pseudomonadati</taxon>
        <taxon>Pseudomonadota</taxon>
        <taxon>Betaproteobacteria</taxon>
        <taxon>Burkholderiales</taxon>
        <taxon>Burkholderiaceae</taxon>
        <taxon>Paraburkholderia</taxon>
    </lineage>
</organism>
<evidence type="ECO:0000313" key="3">
    <source>
        <dbReference type="EMBL" id="ABE34074.1"/>
    </source>
</evidence>
<evidence type="ECO:0000313" key="4">
    <source>
        <dbReference type="Proteomes" id="UP000001817"/>
    </source>
</evidence>
<evidence type="ECO:0000256" key="2">
    <source>
        <dbReference type="ARBA" id="ARBA00023239"/>
    </source>
</evidence>
<dbReference type="Pfam" id="PF00378">
    <property type="entry name" value="ECH_1"/>
    <property type="match status" value="1"/>
</dbReference>
<dbReference type="PANTHER" id="PTHR11941:SF54">
    <property type="entry name" value="ENOYL-COA HYDRATASE, MITOCHONDRIAL"/>
    <property type="match status" value="1"/>
</dbReference>
<dbReference type="GO" id="GO:0016829">
    <property type="term" value="F:lyase activity"/>
    <property type="evidence" value="ECO:0007669"/>
    <property type="project" value="UniProtKB-KW"/>
</dbReference>
<reference evidence="3 4" key="1">
    <citation type="journal article" date="2006" name="Proc. Natl. Acad. Sci. U.S.A.">
        <title>Burkholderia xenovorans LB400 harbors a multi-replicon, 9.73-Mbp genome shaped for versatility.</title>
        <authorList>
            <person name="Chain P.S."/>
            <person name="Denef V.J."/>
            <person name="Konstantinidis K.T."/>
            <person name="Vergez L.M."/>
            <person name="Agullo L."/>
            <person name="Reyes V.L."/>
            <person name="Hauser L."/>
            <person name="Cordova M."/>
            <person name="Gomez L."/>
            <person name="Gonzalez M."/>
            <person name="Land M."/>
            <person name="Lao V."/>
            <person name="Larimer F."/>
            <person name="LiPuma J.J."/>
            <person name="Mahenthiralingam E."/>
            <person name="Malfatti S.A."/>
            <person name="Marx C.J."/>
            <person name="Parnell J.J."/>
            <person name="Ramette A."/>
            <person name="Richardson P."/>
            <person name="Seeger M."/>
            <person name="Smith D."/>
            <person name="Spilker T."/>
            <person name="Sul W.J."/>
            <person name="Tsoi T.V."/>
            <person name="Ulrich L.E."/>
            <person name="Zhulin I.B."/>
            <person name="Tiedje J.M."/>
        </authorList>
    </citation>
    <scope>NUCLEOTIDE SEQUENCE [LARGE SCALE GENOMIC DNA]</scope>
    <source>
        <strain evidence="3 4">LB400</strain>
    </source>
</reference>
<sequence length="247" mass="27058">MDEPVTYESRERIAQITINRPHRMNAIDDHVEVALAEAWRRFNASDDRVAILTGAGDTAFSAGRDRDATGTPEYRKFAPGVDIVVEKPVIAAVAGWCVGGALTLVQMCDLCVAAENAKFVYPEVKVGFAGGLVGSLAVRIPHKIAMELMLLGEPIGAQRAYDVGFVNRLVPVGQQVAEARALALKMVNHAPLVLRMLKHFANETMPKGPVELASQALRETDRLFASEDYREGQESFMQKRTPHFTGK</sequence>
<dbReference type="PANTHER" id="PTHR11941">
    <property type="entry name" value="ENOYL-COA HYDRATASE-RELATED"/>
    <property type="match status" value="1"/>
</dbReference>
<dbReference type="eggNOG" id="COG1024">
    <property type="taxonomic scope" value="Bacteria"/>
</dbReference>
<dbReference type="GO" id="GO:0006635">
    <property type="term" value="P:fatty acid beta-oxidation"/>
    <property type="evidence" value="ECO:0007669"/>
    <property type="project" value="TreeGrafter"/>
</dbReference>
<evidence type="ECO:0000256" key="1">
    <source>
        <dbReference type="ARBA" id="ARBA00005254"/>
    </source>
</evidence>
<dbReference type="InterPro" id="IPR029045">
    <property type="entry name" value="ClpP/crotonase-like_dom_sf"/>
</dbReference>
<keyword evidence="4" id="KW-1185">Reference proteome</keyword>
<dbReference type="PATRIC" id="fig|266265.5.peg.5840"/>
<dbReference type="CDD" id="cd06558">
    <property type="entry name" value="crotonase-like"/>
    <property type="match status" value="1"/>
</dbReference>
<dbReference type="InterPro" id="IPR014748">
    <property type="entry name" value="Enoyl-CoA_hydra_C"/>
</dbReference>